<dbReference type="RefSeq" id="WP_070622239.1">
    <property type="nucleotide sequence ID" value="NZ_CP136964.1"/>
</dbReference>
<reference evidence="3" key="1">
    <citation type="submission" date="2017-09" db="EMBL/GenBank/DDBJ databases">
        <title>Bacterial strain isolated from the female urinary microbiota.</title>
        <authorList>
            <person name="Thomas-White K."/>
            <person name="Kumar N."/>
            <person name="Forster S."/>
            <person name="Putonti C."/>
            <person name="Lawley T."/>
            <person name="Wolfe A.J."/>
        </authorList>
    </citation>
    <scope>NUCLEOTIDE SEQUENCE [LARGE SCALE GENOMIC DNA]</scope>
    <source>
        <strain evidence="3">UMB0959</strain>
    </source>
</reference>
<protein>
    <submittedName>
        <fullName evidence="2">Alpha/beta hydrolase</fullName>
    </submittedName>
</protein>
<dbReference type="AlphaFoldDB" id="A0AAF1BNK9"/>
<organism evidence="2 3">
    <name type="scientific">Nosocomiicoccus massiliensis</name>
    <dbReference type="NCBI Taxonomy" id="1232430"/>
    <lineage>
        <taxon>Bacteria</taxon>
        <taxon>Bacillati</taxon>
        <taxon>Bacillota</taxon>
        <taxon>Bacilli</taxon>
        <taxon>Bacillales</taxon>
        <taxon>Staphylococcaceae</taxon>
        <taxon>Nosocomiicoccus</taxon>
    </lineage>
</organism>
<dbReference type="Proteomes" id="UP000243626">
    <property type="component" value="Chromosome"/>
</dbReference>
<dbReference type="InterPro" id="IPR022742">
    <property type="entry name" value="Hydrolase_4"/>
</dbReference>
<evidence type="ECO:0000313" key="3">
    <source>
        <dbReference type="Proteomes" id="UP000243626"/>
    </source>
</evidence>
<dbReference type="InterPro" id="IPR029058">
    <property type="entry name" value="AB_hydrolase_fold"/>
</dbReference>
<evidence type="ECO:0000313" key="2">
    <source>
        <dbReference type="EMBL" id="WOS96335.1"/>
    </source>
</evidence>
<dbReference type="EMBL" id="CP136964">
    <property type="protein sequence ID" value="WOS96335.1"/>
    <property type="molecule type" value="Genomic_DNA"/>
</dbReference>
<evidence type="ECO:0000259" key="1">
    <source>
        <dbReference type="Pfam" id="PF12146"/>
    </source>
</evidence>
<feature type="domain" description="Serine aminopeptidase S33" evidence="1">
    <location>
        <begin position="22"/>
        <end position="272"/>
    </location>
</feature>
<dbReference type="KEGG" id="nmy:CJ229_000910"/>
<sequence>MKQQLVYTRNEAIDVKVYEPENPKAAMLLLHGISEHSGRYDYLLNFFKEHDIYCVVYDHNGHGSRDKGNRGEIGSFETLVRDAKDVYDSLPEDLPKFVIGHSMGSIVLRLLLSTIQPTGAIIVGTGNRTSPMEMIETAFVNGVAKVLPDAKSLFINRLAFSGFDRQVDGTARNRWISKNYENVVNYNKDPLSGHPVSINTFKAVNNAIFAVNSEAVIGHYSKDTNFLLISGKDDPFSHNGRDVEVLDATLKAHGLHTKSVLYEGYRHEILNEDIKNDVYRMILEWMDTVIDGE</sequence>
<dbReference type="Gene3D" id="3.40.50.1820">
    <property type="entry name" value="alpha/beta hydrolase"/>
    <property type="match status" value="1"/>
</dbReference>
<dbReference type="GO" id="GO:0016787">
    <property type="term" value="F:hydrolase activity"/>
    <property type="evidence" value="ECO:0007669"/>
    <property type="project" value="UniProtKB-KW"/>
</dbReference>
<dbReference type="InterPro" id="IPR051044">
    <property type="entry name" value="MAG_DAG_Lipase"/>
</dbReference>
<accession>A0AAF1BNK9</accession>
<proteinExistence type="predicted"/>
<keyword evidence="3" id="KW-1185">Reference proteome</keyword>
<dbReference type="Pfam" id="PF12146">
    <property type="entry name" value="Hydrolase_4"/>
    <property type="match status" value="1"/>
</dbReference>
<dbReference type="PANTHER" id="PTHR11614">
    <property type="entry name" value="PHOSPHOLIPASE-RELATED"/>
    <property type="match status" value="1"/>
</dbReference>
<dbReference type="SUPFAM" id="SSF53474">
    <property type="entry name" value="alpha/beta-Hydrolases"/>
    <property type="match status" value="1"/>
</dbReference>
<keyword evidence="2" id="KW-0378">Hydrolase</keyword>
<name>A0AAF1BNK9_9STAP</name>
<gene>
    <name evidence="2" type="ORF">CJ229_000910</name>
</gene>